<evidence type="ECO:0000256" key="1">
    <source>
        <dbReference type="SAM" id="Coils"/>
    </source>
</evidence>
<dbReference type="AlphaFoldDB" id="A0A1D3CZI0"/>
<dbReference type="PANTHER" id="PTHR31540:SF1">
    <property type="entry name" value="CENTROSOMAL PROTEIN OF 131 KDA"/>
    <property type="match status" value="1"/>
</dbReference>
<feature type="coiled-coil region" evidence="1">
    <location>
        <begin position="79"/>
        <end position="113"/>
    </location>
</feature>
<dbReference type="VEuPathDB" id="ToxoDB:LOC34619628"/>
<name>A0A1D3CZI0_9EIME</name>
<dbReference type="InParanoid" id="A0A1D3CZI0"/>
<feature type="coiled-coil region" evidence="1">
    <location>
        <begin position="225"/>
        <end position="293"/>
    </location>
</feature>
<dbReference type="VEuPathDB" id="ToxoDB:cyc_02836"/>
<dbReference type="Proteomes" id="UP000095192">
    <property type="component" value="Unassembled WGS sequence"/>
</dbReference>
<dbReference type="GO" id="GO:0035735">
    <property type="term" value="P:intraciliary transport involved in cilium assembly"/>
    <property type="evidence" value="ECO:0007669"/>
    <property type="project" value="InterPro"/>
</dbReference>
<comment type="caution">
    <text evidence="3">The sequence shown here is derived from an EMBL/GenBank/DDBJ whole genome shotgun (WGS) entry which is preliminary data.</text>
</comment>
<keyword evidence="1" id="KW-0175">Coiled coil</keyword>
<protein>
    <recommendedName>
        <fullName evidence="5">Centrosomal protein of 131 kDa</fullName>
    </recommendedName>
</protein>
<feature type="coiled-coil region" evidence="1">
    <location>
        <begin position="439"/>
        <end position="530"/>
    </location>
</feature>
<keyword evidence="4" id="KW-1185">Reference proteome</keyword>
<sequence>MTLTQAVSAATCGVSTAGMPQSLDHQKPKHFHDKASSIEPSGDRMRDFLSFLDRSTSGSVMCDSTAHTPFHPPANTASNANLLSRISALEVELEDKEHNLKALRELREREKLKEEHIRKQLQLQLRDDLTKTTEKYEQHSRSQQQLLVQLQDEKKDMASRYQRLADEMRELERKFGAKTAELHKQYGRELERQRKAFLCGEKARREAWERDRAQEIKEITIRGLEPEIQRLIEKHRNEKRCLEEKLKGIANEMKKQLEREVSSQKAIVTRQMEEALQVERDQHKQEIRLLQENFGAQLENEKHILQAKHQEEAARWESQMRDEKMSAEAATTKAREEEQMRCKEATSELITEIERMRQAHEAELRQATAAAKANQNETIIAMEAAKAAAIQEAVAATKKEVEEECHRKLDHLLKRLSQEQLEAQTRFERQCNEAVAASQDSADRLRQEFTKERNKLESELKVAHEKRLDLERLVSRLETEAELREKVRAELQMALDEQHRHDLAAQKELIESMSAQLSEAKTKMEEIRQKEGLMLETIEAKVKEALFAKDQSIQRLQDELSASNTRVRKK</sequence>
<evidence type="ECO:0000256" key="2">
    <source>
        <dbReference type="SAM" id="MobiDB-lite"/>
    </source>
</evidence>
<feature type="region of interest" description="Disordered" evidence="2">
    <location>
        <begin position="16"/>
        <end position="39"/>
    </location>
</feature>
<feature type="coiled-coil region" evidence="1">
    <location>
        <begin position="343"/>
        <end position="377"/>
    </location>
</feature>
<dbReference type="InterPro" id="IPR030465">
    <property type="entry name" value="CEP131"/>
</dbReference>
<organism evidence="3 4">
    <name type="scientific">Cyclospora cayetanensis</name>
    <dbReference type="NCBI Taxonomy" id="88456"/>
    <lineage>
        <taxon>Eukaryota</taxon>
        <taxon>Sar</taxon>
        <taxon>Alveolata</taxon>
        <taxon>Apicomplexa</taxon>
        <taxon>Conoidasida</taxon>
        <taxon>Coccidia</taxon>
        <taxon>Eucoccidiorida</taxon>
        <taxon>Eimeriorina</taxon>
        <taxon>Eimeriidae</taxon>
        <taxon>Cyclospora</taxon>
    </lineage>
</organism>
<evidence type="ECO:0000313" key="3">
    <source>
        <dbReference type="EMBL" id="OEH76603.1"/>
    </source>
</evidence>
<dbReference type="PANTHER" id="PTHR31540">
    <property type="entry name" value="CENTROSOMAL PROTEIN OF 131 KDA"/>
    <property type="match status" value="1"/>
</dbReference>
<gene>
    <name evidence="3" type="ORF">cyc_02836</name>
</gene>
<dbReference type="EMBL" id="JROU02001397">
    <property type="protein sequence ID" value="OEH76603.1"/>
    <property type="molecule type" value="Genomic_DNA"/>
</dbReference>
<reference evidence="3 4" key="1">
    <citation type="journal article" date="2016" name="BMC Genomics">
        <title>Comparative genomics reveals Cyclospora cayetanensis possesses coccidia-like metabolism and invasion components but unique surface antigens.</title>
        <authorList>
            <person name="Liu S."/>
            <person name="Wang L."/>
            <person name="Zheng H."/>
            <person name="Xu Z."/>
            <person name="Roellig D.M."/>
            <person name="Li N."/>
            <person name="Frace M.A."/>
            <person name="Tang K."/>
            <person name="Arrowood M.J."/>
            <person name="Moss D.M."/>
            <person name="Zhang L."/>
            <person name="Feng Y."/>
            <person name="Xiao L."/>
        </authorList>
    </citation>
    <scope>NUCLEOTIDE SEQUENCE [LARGE SCALE GENOMIC DNA]</scope>
    <source>
        <strain evidence="3 4">CHN_HEN01</strain>
    </source>
</reference>
<dbReference type="GO" id="GO:0005929">
    <property type="term" value="C:cilium"/>
    <property type="evidence" value="ECO:0007669"/>
    <property type="project" value="GOC"/>
</dbReference>
<evidence type="ECO:0008006" key="5">
    <source>
        <dbReference type="Google" id="ProtNLM"/>
    </source>
</evidence>
<feature type="coiled-coil region" evidence="1">
    <location>
        <begin position="147"/>
        <end position="181"/>
    </location>
</feature>
<accession>A0A1D3CZI0</accession>
<proteinExistence type="predicted"/>
<evidence type="ECO:0000313" key="4">
    <source>
        <dbReference type="Proteomes" id="UP000095192"/>
    </source>
</evidence>